<dbReference type="AlphaFoldDB" id="E1F5K9"/>
<evidence type="ECO:0000313" key="3">
    <source>
        <dbReference type="EMBL" id="EFO62252.1"/>
    </source>
</evidence>
<keyword evidence="2" id="KW-1133">Transmembrane helix</keyword>
<protein>
    <submittedName>
        <fullName evidence="3">Uncharacterized protein</fullName>
    </submittedName>
</protein>
<feature type="region of interest" description="Disordered" evidence="1">
    <location>
        <begin position="652"/>
        <end position="720"/>
    </location>
</feature>
<keyword evidence="2" id="KW-0812">Transmembrane</keyword>
<dbReference type="OMA" id="THSICID"/>
<organism evidence="3 4">
    <name type="scientific">Giardia intestinalis (strain P15)</name>
    <name type="common">Giardia lamblia</name>
    <dbReference type="NCBI Taxonomy" id="658858"/>
    <lineage>
        <taxon>Eukaryota</taxon>
        <taxon>Metamonada</taxon>
        <taxon>Diplomonadida</taxon>
        <taxon>Hexamitidae</taxon>
        <taxon>Giardiinae</taxon>
        <taxon>Giardia</taxon>
    </lineage>
</organism>
<proteinExistence type="predicted"/>
<evidence type="ECO:0000256" key="1">
    <source>
        <dbReference type="SAM" id="MobiDB-lite"/>
    </source>
</evidence>
<feature type="compositionally biased region" description="Low complexity" evidence="1">
    <location>
        <begin position="701"/>
        <end position="720"/>
    </location>
</feature>
<dbReference type="STRING" id="658858.E1F5K9"/>
<accession>E1F5K9</accession>
<dbReference type="EMBL" id="ACVC01000188">
    <property type="protein sequence ID" value="EFO62252.1"/>
    <property type="molecule type" value="Genomic_DNA"/>
</dbReference>
<name>E1F5K9_GIAIA</name>
<gene>
    <name evidence="3" type="ORF">GLP15_4442</name>
</gene>
<evidence type="ECO:0000313" key="4">
    <source>
        <dbReference type="Proteomes" id="UP000008974"/>
    </source>
</evidence>
<dbReference type="OrthoDB" id="10254182at2759"/>
<evidence type="ECO:0000256" key="2">
    <source>
        <dbReference type="SAM" id="Phobius"/>
    </source>
</evidence>
<comment type="caution">
    <text evidence="3">The sequence shown here is derived from an EMBL/GenBank/DDBJ whole genome shotgun (WGS) entry which is preliminary data.</text>
</comment>
<feature type="transmembrane region" description="Helical" evidence="2">
    <location>
        <begin position="736"/>
        <end position="754"/>
    </location>
</feature>
<reference evidence="3 4" key="1">
    <citation type="journal article" date="2010" name="BMC Genomics">
        <title>Genome analysis and comparative genomics of a Giardia intestinalis assemblage E isolate.</title>
        <authorList>
            <person name="Jerlstrom-Hultqvist J."/>
            <person name="Franzen O."/>
            <person name="Ankarklev J."/>
            <person name="Xu F."/>
            <person name="Nohynkova E."/>
            <person name="Andersson J.O."/>
            <person name="Svard S.G."/>
            <person name="Andersson B."/>
        </authorList>
    </citation>
    <scope>NUCLEOTIDE SEQUENCE [LARGE SCALE GENOMIC DNA]</scope>
    <source>
        <strain evidence="3 4">P15</strain>
    </source>
</reference>
<sequence length="756" mass="83705">MIPKTYLNITEKDAEVNVQRMRYNSDYFSTSEFEKVSKMGTIGDLEEVHMIQGTTFLLLVYNGGSKLECCDCVTGERFDSMEFAAPITKYIVYPGERTDFRYAYCNAAGVVVVKVESNGKLVASSPVPLEPKSKILKLAVSSAFVVFAYATKKGIFLSVTNLSRADKQGVLQVQGAPLSLTIGEPESLTSHNTDTIHGVDPTTSNIYENTSSGFQLSFNILRAIFKSSSSSAAPFTLVEYKLKLGDITPNPLFINKIERYSYRDYFDFYSSFVYEGNGPAAAITNLSLHQRPRVAGLERDNASLLQTNFIATEARTYPVFDSSPDLLYFVTATNSKAKTKDAKCINLYYMGGLERAIHLPQKLQGGDTEIVSVAFSTTYVILIVVKSKNKNIAGLWAFGSMDVPEDRFILIDKTYQYPINRYMIDRSKRSIVLLMRDRIEYIHSDLPTKYWSFHPRYEDIFSEYSKDHWHFTDSSERHKVKSYSHTGNAETGYQLNLTITIIEEDMDNEDTTILLPLYSSEFDPERAKALLAEEEGIDVSVFDPSKSQKAAELSLSHATGHASSTRYTTHSICIDGNTADAINEEIKNDKLEIMRHYEEGAIQQQRLDDYNEEELDGVASPEPEYHQPVMRESPVPKPVLKATPTVVHNTAPEPVLPAAPSSVVDEPPPQGPLPESVQPITMPPAPQPVTAMQPPAPAVEPQPSVVAAPAPRAASPMPAAPVTQQSATPQVSQGGSMLPIVALAFAAVLIVYLIKK</sequence>
<keyword evidence="2" id="KW-0472">Membrane</keyword>
<dbReference type="Proteomes" id="UP000008974">
    <property type="component" value="Unassembled WGS sequence"/>
</dbReference>
<dbReference type="VEuPathDB" id="GiardiaDB:GLP15_4442"/>